<evidence type="ECO:0000313" key="1">
    <source>
        <dbReference type="EMBL" id="SVE30902.1"/>
    </source>
</evidence>
<dbReference type="Pfam" id="PF05930">
    <property type="entry name" value="Phage_AlpA"/>
    <property type="match status" value="1"/>
</dbReference>
<proteinExistence type="predicted"/>
<dbReference type="PANTHER" id="PTHR36154:SF1">
    <property type="entry name" value="DNA-BINDING TRANSCRIPTIONAL ACTIVATOR ALPA"/>
    <property type="match status" value="1"/>
</dbReference>
<sequence length="78" mass="8963">MEEPKLRFIRKPEVKLRTGLKNTALWKAMKDGKFPKSVRLSTPTKAHDAFGKGRYSGAVAWVESEVDQWIESRMDNRG</sequence>
<dbReference type="InterPro" id="IPR010260">
    <property type="entry name" value="AlpA"/>
</dbReference>
<organism evidence="1">
    <name type="scientific">marine metagenome</name>
    <dbReference type="NCBI Taxonomy" id="408172"/>
    <lineage>
        <taxon>unclassified sequences</taxon>
        <taxon>metagenomes</taxon>
        <taxon>ecological metagenomes</taxon>
    </lineage>
</organism>
<protein>
    <submittedName>
        <fullName evidence="1">Uncharacterized protein</fullName>
    </submittedName>
</protein>
<name>A0A383CFA3_9ZZZZ</name>
<dbReference type="EMBL" id="UINC01208387">
    <property type="protein sequence ID" value="SVE30902.1"/>
    <property type="molecule type" value="Genomic_DNA"/>
</dbReference>
<dbReference type="AlphaFoldDB" id="A0A383CFA3"/>
<gene>
    <name evidence="1" type="ORF">METZ01_LOCUS483756</name>
</gene>
<dbReference type="InterPro" id="IPR052931">
    <property type="entry name" value="Prophage_regulatory_activator"/>
</dbReference>
<reference evidence="1" key="1">
    <citation type="submission" date="2018-05" db="EMBL/GenBank/DDBJ databases">
        <authorList>
            <person name="Lanie J.A."/>
            <person name="Ng W.-L."/>
            <person name="Kazmierczak K.M."/>
            <person name="Andrzejewski T.M."/>
            <person name="Davidsen T.M."/>
            <person name="Wayne K.J."/>
            <person name="Tettelin H."/>
            <person name="Glass J.I."/>
            <person name="Rusch D."/>
            <person name="Podicherti R."/>
            <person name="Tsui H.-C.T."/>
            <person name="Winkler M.E."/>
        </authorList>
    </citation>
    <scope>NUCLEOTIDE SEQUENCE</scope>
</reference>
<dbReference type="PANTHER" id="PTHR36154">
    <property type="entry name" value="DNA-BINDING TRANSCRIPTIONAL ACTIVATOR ALPA"/>
    <property type="match status" value="1"/>
</dbReference>
<accession>A0A383CFA3</accession>